<gene>
    <name evidence="1" type="ORF">LOD99_13337</name>
</gene>
<evidence type="ECO:0000313" key="2">
    <source>
        <dbReference type="Proteomes" id="UP001165289"/>
    </source>
</evidence>
<keyword evidence="2" id="KW-1185">Reference proteome</keyword>
<proteinExistence type="predicted"/>
<sequence>MSISTFYLSLEQNMAKSKYNNILESNTLSNVSKLMNLNTFANTWTQDAHMQDTITGNSTCLKRYLADAEDENDSARNRMIIEQLKMIKKSKHSRRNSPDLIISSFIVYSTSAAAYQCL</sequence>
<protein>
    <submittedName>
        <fullName evidence="1">Uncharacterized protein</fullName>
    </submittedName>
</protein>
<dbReference type="EMBL" id="JAKMXF010000011">
    <property type="protein sequence ID" value="KAI6661464.1"/>
    <property type="molecule type" value="Genomic_DNA"/>
</dbReference>
<dbReference type="Proteomes" id="UP001165289">
    <property type="component" value="Unassembled WGS sequence"/>
</dbReference>
<evidence type="ECO:0000313" key="1">
    <source>
        <dbReference type="EMBL" id="KAI6661464.1"/>
    </source>
</evidence>
<reference evidence="1 2" key="1">
    <citation type="journal article" date="2023" name="BMC Biol.">
        <title>The compact genome of the sponge Oopsacas minuta (Hexactinellida) is lacking key metazoan core genes.</title>
        <authorList>
            <person name="Santini S."/>
            <person name="Schenkelaars Q."/>
            <person name="Jourda C."/>
            <person name="Duchesne M."/>
            <person name="Belahbib H."/>
            <person name="Rocher C."/>
            <person name="Selva M."/>
            <person name="Riesgo A."/>
            <person name="Vervoort M."/>
            <person name="Leys S.P."/>
            <person name="Kodjabachian L."/>
            <person name="Le Bivic A."/>
            <person name="Borchiellini C."/>
            <person name="Claverie J.M."/>
            <person name="Renard E."/>
        </authorList>
    </citation>
    <scope>NUCLEOTIDE SEQUENCE [LARGE SCALE GENOMIC DNA]</scope>
    <source>
        <strain evidence="1">SPO-2</strain>
    </source>
</reference>
<dbReference type="AlphaFoldDB" id="A0AAV7KMU1"/>
<comment type="caution">
    <text evidence="1">The sequence shown here is derived from an EMBL/GenBank/DDBJ whole genome shotgun (WGS) entry which is preliminary data.</text>
</comment>
<accession>A0AAV7KMU1</accession>
<name>A0AAV7KMU1_9METZ</name>
<organism evidence="1 2">
    <name type="scientific">Oopsacas minuta</name>
    <dbReference type="NCBI Taxonomy" id="111878"/>
    <lineage>
        <taxon>Eukaryota</taxon>
        <taxon>Metazoa</taxon>
        <taxon>Porifera</taxon>
        <taxon>Hexactinellida</taxon>
        <taxon>Hexasterophora</taxon>
        <taxon>Lyssacinosida</taxon>
        <taxon>Leucopsacidae</taxon>
        <taxon>Oopsacas</taxon>
    </lineage>
</organism>